<keyword evidence="7" id="KW-0732">Signal</keyword>
<protein>
    <submittedName>
        <fullName evidence="9">Patatin-like phospholipase family protein</fullName>
    </submittedName>
</protein>
<evidence type="ECO:0000313" key="10">
    <source>
        <dbReference type="Proteomes" id="UP000552587"/>
    </source>
</evidence>
<dbReference type="Pfam" id="PF01734">
    <property type="entry name" value="Patatin"/>
    <property type="match status" value="1"/>
</dbReference>
<dbReference type="SUPFAM" id="SSF52151">
    <property type="entry name" value="FabD/lysophospholipase-like"/>
    <property type="match status" value="1"/>
</dbReference>
<dbReference type="GO" id="GO:0016787">
    <property type="term" value="F:hydrolase activity"/>
    <property type="evidence" value="ECO:0007669"/>
    <property type="project" value="UniProtKB-UniRule"/>
</dbReference>
<evidence type="ECO:0000256" key="7">
    <source>
        <dbReference type="SAM" id="SignalP"/>
    </source>
</evidence>
<feature type="short sequence motif" description="GXGXXG" evidence="6">
    <location>
        <begin position="71"/>
        <end position="76"/>
    </location>
</feature>
<dbReference type="RefSeq" id="WP_182669898.1">
    <property type="nucleotide sequence ID" value="NZ_JACHTE010000008.1"/>
</dbReference>
<keyword evidence="4 6" id="KW-0443">Lipid metabolism</keyword>
<dbReference type="Pfam" id="PF01103">
    <property type="entry name" value="Omp85"/>
    <property type="match status" value="1"/>
</dbReference>
<name>A0A7W3U5Q6_9GAMM</name>
<evidence type="ECO:0000256" key="3">
    <source>
        <dbReference type="ARBA" id="ARBA00022963"/>
    </source>
</evidence>
<feature type="active site" description="Proton acceptor" evidence="6">
    <location>
        <position position="246"/>
    </location>
</feature>
<evidence type="ECO:0000256" key="2">
    <source>
        <dbReference type="ARBA" id="ARBA00022801"/>
    </source>
</evidence>
<evidence type="ECO:0000256" key="1">
    <source>
        <dbReference type="ARBA" id="ARBA00004370"/>
    </source>
</evidence>
<dbReference type="InterPro" id="IPR016035">
    <property type="entry name" value="Acyl_Trfase/lysoPLipase"/>
</dbReference>
<dbReference type="PANTHER" id="PTHR14226:SF29">
    <property type="entry name" value="NEUROPATHY TARGET ESTERASE SWS"/>
    <property type="match status" value="1"/>
</dbReference>
<evidence type="ECO:0000259" key="8">
    <source>
        <dbReference type="PROSITE" id="PS51635"/>
    </source>
</evidence>
<dbReference type="InterPro" id="IPR050301">
    <property type="entry name" value="NTE"/>
</dbReference>
<feature type="chain" id="PRO_5031156064" evidence="7">
    <location>
        <begin position="34"/>
        <end position="766"/>
    </location>
</feature>
<dbReference type="Gene3D" id="2.40.160.50">
    <property type="entry name" value="membrane protein fhac: a member of the omp85/tpsb transporter family"/>
    <property type="match status" value="1"/>
</dbReference>
<comment type="caution">
    <text evidence="9">The sequence shown here is derived from an EMBL/GenBank/DDBJ whole genome shotgun (WGS) entry which is preliminary data.</text>
</comment>
<dbReference type="GO" id="GO:0016042">
    <property type="term" value="P:lipid catabolic process"/>
    <property type="evidence" value="ECO:0007669"/>
    <property type="project" value="UniProtKB-UniRule"/>
</dbReference>
<dbReference type="InterPro" id="IPR002641">
    <property type="entry name" value="PNPLA_dom"/>
</dbReference>
<reference evidence="9 10" key="1">
    <citation type="submission" date="2020-07" db="EMBL/GenBank/DDBJ databases">
        <authorList>
            <person name="Xu S."/>
            <person name="Li A."/>
        </authorList>
    </citation>
    <scope>NUCLEOTIDE SEQUENCE [LARGE SCALE GENOMIC DNA]</scope>
    <source>
        <strain evidence="9 10">SG-8</strain>
    </source>
</reference>
<keyword evidence="3 6" id="KW-0442">Lipid degradation</keyword>
<keyword evidence="5" id="KW-0472">Membrane</keyword>
<dbReference type="EMBL" id="JACHTE010000008">
    <property type="protein sequence ID" value="MBB1089110.1"/>
    <property type="molecule type" value="Genomic_DNA"/>
</dbReference>
<dbReference type="GO" id="GO:0019867">
    <property type="term" value="C:outer membrane"/>
    <property type="evidence" value="ECO:0007669"/>
    <property type="project" value="InterPro"/>
</dbReference>
<feature type="short sequence motif" description="DGA/G" evidence="6">
    <location>
        <begin position="246"/>
        <end position="248"/>
    </location>
</feature>
<organism evidence="9 10">
    <name type="scientific">Marilutibacter penaei</name>
    <dbReference type="NCBI Taxonomy" id="2759900"/>
    <lineage>
        <taxon>Bacteria</taxon>
        <taxon>Pseudomonadati</taxon>
        <taxon>Pseudomonadota</taxon>
        <taxon>Gammaproteobacteria</taxon>
        <taxon>Lysobacterales</taxon>
        <taxon>Lysobacteraceae</taxon>
        <taxon>Marilutibacter</taxon>
    </lineage>
</organism>
<evidence type="ECO:0000256" key="4">
    <source>
        <dbReference type="ARBA" id="ARBA00023098"/>
    </source>
</evidence>
<sequence length="766" mass="81252">MPTVKGGRVPARRFRNLLLACLLGLGVVSVAHATDGTPPLAPDPAAPAPPATCGERLPGDDRPRIGLALGGGGARGIAHISVLEKLEALQVPVDCIAGTSAGALVGALYAAGRTPAEIADIVRETDWEATFADGLPRQERTLRRKAEDYTRLTTLGLGLDGEGVSISAGLSEGIKLMALFEDATGSTRVAGSFDDLPIPFRAVATDVNTGEAVVLDGGSLPLAMRASMSLPAIMRPVEVDGRMLLDGGLANQVPVDVVRAMGADRVIAVDVGTPLGTHGRNISLLEVIDQMTGFLTTRNAAEQLATLGPDDVLIAPDLGDDVASADFDKAGLALQIGREAADAAGGSLARLSVDASTYAAFQARHRAARPDPRPVAFVEMDNRTGYDDAVLRAFLPVEEGEVLDADAMHHGLEQAYGLGTLSSISYQRIDRDGEQGVRVTAVEKPHGPTYLEAGLSVSDDLRGNQENNLRAALLFSPLSSIGSEGRVVLQIGSEPGLTGSYYHPFDVRGRHALDVIGGFQSQNINIFDDTGNKTDRYRVRRYGLTSSLVRNFGNTVAVSVGLSRYRGSASQEIGSPQAPDLSFDEGAATFMVEVDDIDSLFFPRDGVFMRAAYTTSRDWLGSDTDFDQADVDVFAAQSFGAHSLQLGARYHATVDGVAPVQSLYRLGGRWRLAGFQHNQLTGQAYALGFAGYTYELGEWFGRSAQVGGTVEYGNAWQDRHDMALDDGLFNGSLFIGFDSWVGPLIFGMGFKEGGGNLFFLELGESL</sequence>
<feature type="domain" description="PNPLA" evidence="8">
    <location>
        <begin position="67"/>
        <end position="259"/>
    </location>
</feature>
<evidence type="ECO:0000256" key="5">
    <source>
        <dbReference type="ARBA" id="ARBA00023136"/>
    </source>
</evidence>
<accession>A0A7W3U5Q6</accession>
<dbReference type="AlphaFoldDB" id="A0A7W3U5Q6"/>
<feature type="signal peptide" evidence="7">
    <location>
        <begin position="1"/>
        <end position="33"/>
    </location>
</feature>
<gene>
    <name evidence="9" type="ORF">H4F99_11525</name>
</gene>
<proteinExistence type="predicted"/>
<dbReference type="PANTHER" id="PTHR14226">
    <property type="entry name" value="NEUROPATHY TARGET ESTERASE/SWISS CHEESE D.MELANOGASTER"/>
    <property type="match status" value="1"/>
</dbReference>
<dbReference type="Gene3D" id="3.40.1090.10">
    <property type="entry name" value="Cytosolic phospholipase A2 catalytic domain"/>
    <property type="match status" value="2"/>
</dbReference>
<evidence type="ECO:0000256" key="6">
    <source>
        <dbReference type="PROSITE-ProRule" id="PRU01161"/>
    </source>
</evidence>
<feature type="active site" description="Nucleophile" evidence="6">
    <location>
        <position position="100"/>
    </location>
</feature>
<dbReference type="InterPro" id="IPR000184">
    <property type="entry name" value="Bac_surfAg_D15"/>
</dbReference>
<dbReference type="PROSITE" id="PS51635">
    <property type="entry name" value="PNPLA"/>
    <property type="match status" value="1"/>
</dbReference>
<evidence type="ECO:0000313" key="9">
    <source>
        <dbReference type="EMBL" id="MBB1089110.1"/>
    </source>
</evidence>
<dbReference type="Proteomes" id="UP000552587">
    <property type="component" value="Unassembled WGS sequence"/>
</dbReference>
<keyword evidence="10" id="KW-1185">Reference proteome</keyword>
<feature type="short sequence motif" description="GXSXG" evidence="6">
    <location>
        <begin position="98"/>
        <end position="102"/>
    </location>
</feature>
<keyword evidence="2 6" id="KW-0378">Hydrolase</keyword>
<comment type="subcellular location">
    <subcellularLocation>
        <location evidence="1">Membrane</location>
    </subcellularLocation>
</comment>